<comment type="caution">
    <text evidence="3">The sequence shown here is derived from an EMBL/GenBank/DDBJ whole genome shotgun (WGS) entry which is preliminary data.</text>
</comment>
<feature type="non-terminal residue" evidence="3">
    <location>
        <position position="1"/>
    </location>
</feature>
<name>A0A8S4QFE8_9NEOP</name>
<dbReference type="InterPro" id="IPR002110">
    <property type="entry name" value="Ankyrin_rpt"/>
</dbReference>
<proteinExistence type="predicted"/>
<evidence type="ECO:0000256" key="1">
    <source>
        <dbReference type="PROSITE-ProRule" id="PRU00023"/>
    </source>
</evidence>
<dbReference type="PANTHER" id="PTHR15897">
    <property type="entry name" value="ANKYRIN REPEAT AND MYND DOMAIN PROTEIN 1"/>
    <property type="match status" value="1"/>
</dbReference>
<reference evidence="3" key="1">
    <citation type="submission" date="2022-03" db="EMBL/GenBank/DDBJ databases">
        <authorList>
            <person name="Lindestad O."/>
        </authorList>
    </citation>
    <scope>NUCLEOTIDE SEQUENCE</scope>
</reference>
<protein>
    <submittedName>
        <fullName evidence="3">Jg23428 protein</fullName>
    </submittedName>
</protein>
<accession>A0A8S4QFE8</accession>
<dbReference type="PROSITE" id="PS50088">
    <property type="entry name" value="ANK_REPEAT"/>
    <property type="match status" value="1"/>
</dbReference>
<evidence type="ECO:0000313" key="3">
    <source>
        <dbReference type="EMBL" id="CAH2207984.1"/>
    </source>
</evidence>
<evidence type="ECO:0000313" key="4">
    <source>
        <dbReference type="Proteomes" id="UP000838756"/>
    </source>
</evidence>
<dbReference type="PROSITE" id="PS50297">
    <property type="entry name" value="ANK_REP_REGION"/>
    <property type="match status" value="1"/>
</dbReference>
<dbReference type="InterPro" id="IPR053064">
    <property type="entry name" value="Ankyrin-MYND_domain-protein"/>
</dbReference>
<feature type="compositionally biased region" description="Low complexity" evidence="2">
    <location>
        <begin position="140"/>
        <end position="149"/>
    </location>
</feature>
<gene>
    <name evidence="3" type="primary">jg23428</name>
    <name evidence="3" type="ORF">PAEG_LOCUS601</name>
</gene>
<dbReference type="Proteomes" id="UP000838756">
    <property type="component" value="Unassembled WGS sequence"/>
</dbReference>
<dbReference type="Gene3D" id="1.25.40.20">
    <property type="entry name" value="Ankyrin repeat-containing domain"/>
    <property type="match status" value="1"/>
</dbReference>
<dbReference type="Pfam" id="PF00023">
    <property type="entry name" value="Ank"/>
    <property type="match status" value="1"/>
</dbReference>
<dbReference type="AlphaFoldDB" id="A0A8S4QFE8"/>
<sequence>MAAFLDHIENVAQLVNEKNVNPDVSDAQGNSAIMYATVGDQPDVIHFLVEAGANVDFYNDGCCTPLGMALMRYVCTENDVPPSGMLQALLPPSLTQPPSNGFKLFLNTITNTKNSHEEPPVLEWNMTREQISITPGTLPKSPSKSNRSMSSKKIKSLLSIKDQPGNRRKAEIAQPKVLNPIYESDES</sequence>
<dbReference type="EMBL" id="CAKXAJ010001854">
    <property type="protein sequence ID" value="CAH2207984.1"/>
    <property type="molecule type" value="Genomic_DNA"/>
</dbReference>
<dbReference type="SUPFAM" id="SSF48403">
    <property type="entry name" value="Ankyrin repeat"/>
    <property type="match status" value="1"/>
</dbReference>
<dbReference type="OrthoDB" id="496749at2759"/>
<keyword evidence="1" id="KW-0040">ANK repeat</keyword>
<dbReference type="PANTHER" id="PTHR15897:SF2">
    <property type="entry name" value="ANKYRIN REPEAT AND MYND DOMAIN-CONTAINING PROTEIN 1"/>
    <property type="match status" value="1"/>
</dbReference>
<organism evidence="3 4">
    <name type="scientific">Pararge aegeria aegeria</name>
    <dbReference type="NCBI Taxonomy" id="348720"/>
    <lineage>
        <taxon>Eukaryota</taxon>
        <taxon>Metazoa</taxon>
        <taxon>Ecdysozoa</taxon>
        <taxon>Arthropoda</taxon>
        <taxon>Hexapoda</taxon>
        <taxon>Insecta</taxon>
        <taxon>Pterygota</taxon>
        <taxon>Neoptera</taxon>
        <taxon>Endopterygota</taxon>
        <taxon>Lepidoptera</taxon>
        <taxon>Glossata</taxon>
        <taxon>Ditrysia</taxon>
        <taxon>Papilionoidea</taxon>
        <taxon>Nymphalidae</taxon>
        <taxon>Satyrinae</taxon>
        <taxon>Satyrini</taxon>
        <taxon>Parargina</taxon>
        <taxon>Pararge</taxon>
    </lineage>
</organism>
<dbReference type="InterPro" id="IPR036770">
    <property type="entry name" value="Ankyrin_rpt-contain_sf"/>
</dbReference>
<feature type="region of interest" description="Disordered" evidence="2">
    <location>
        <begin position="133"/>
        <end position="187"/>
    </location>
</feature>
<evidence type="ECO:0000256" key="2">
    <source>
        <dbReference type="SAM" id="MobiDB-lite"/>
    </source>
</evidence>
<keyword evidence="4" id="KW-1185">Reference proteome</keyword>
<feature type="repeat" description="ANK" evidence="1">
    <location>
        <begin position="28"/>
        <end position="60"/>
    </location>
</feature>